<protein>
    <submittedName>
        <fullName evidence="2">Uncharacterized protein</fullName>
    </submittedName>
</protein>
<evidence type="ECO:0000313" key="2">
    <source>
        <dbReference type="EMBL" id="KAK7604166.1"/>
    </source>
</evidence>
<reference evidence="2 3" key="1">
    <citation type="submission" date="2024-03" db="EMBL/GenBank/DDBJ databases">
        <title>Adaptation during the transition from Ophiocordyceps entomopathogen to insect associate is accompanied by gene loss and intensified selection.</title>
        <authorList>
            <person name="Ward C.M."/>
            <person name="Onetto C.A."/>
            <person name="Borneman A.R."/>
        </authorList>
    </citation>
    <scope>NUCLEOTIDE SEQUENCE [LARGE SCALE GENOMIC DNA]</scope>
    <source>
        <strain evidence="2">AWRI1</strain>
        <tissue evidence="2">Single Adult Female</tissue>
    </source>
</reference>
<comment type="caution">
    <text evidence="2">The sequence shown here is derived from an EMBL/GenBank/DDBJ whole genome shotgun (WGS) entry which is preliminary data.</text>
</comment>
<sequence length="175" mass="19124">MPVNGCNRGAGEVGLSGKGLRKRGGGGGDDSSSSIAARASGLQWRGEGRAPEVDLVNSAIEADEEVVASGEEGEGFFFFIERKIFSKSAYDDEALQLHRPQNGVVKRILSPHHWFVRVCNIVPRLLEVRAAAERWGKIIFLGAVECFKYWQLRAKLKLTTDYGDSCTAVCIRSPP</sequence>
<accession>A0AAN9TU03</accession>
<evidence type="ECO:0000256" key="1">
    <source>
        <dbReference type="SAM" id="MobiDB-lite"/>
    </source>
</evidence>
<evidence type="ECO:0000313" key="3">
    <source>
        <dbReference type="Proteomes" id="UP001367676"/>
    </source>
</evidence>
<gene>
    <name evidence="2" type="ORF">V9T40_004439</name>
</gene>
<proteinExistence type="predicted"/>
<keyword evidence="3" id="KW-1185">Reference proteome</keyword>
<feature type="region of interest" description="Disordered" evidence="1">
    <location>
        <begin position="13"/>
        <end position="37"/>
    </location>
</feature>
<dbReference type="Proteomes" id="UP001367676">
    <property type="component" value="Unassembled WGS sequence"/>
</dbReference>
<dbReference type="EMBL" id="JBBCAQ010000004">
    <property type="protein sequence ID" value="KAK7604166.1"/>
    <property type="molecule type" value="Genomic_DNA"/>
</dbReference>
<name>A0AAN9TU03_9HEMI</name>
<dbReference type="AlphaFoldDB" id="A0AAN9TU03"/>
<organism evidence="2 3">
    <name type="scientific">Parthenolecanium corni</name>
    <dbReference type="NCBI Taxonomy" id="536013"/>
    <lineage>
        <taxon>Eukaryota</taxon>
        <taxon>Metazoa</taxon>
        <taxon>Ecdysozoa</taxon>
        <taxon>Arthropoda</taxon>
        <taxon>Hexapoda</taxon>
        <taxon>Insecta</taxon>
        <taxon>Pterygota</taxon>
        <taxon>Neoptera</taxon>
        <taxon>Paraneoptera</taxon>
        <taxon>Hemiptera</taxon>
        <taxon>Sternorrhyncha</taxon>
        <taxon>Coccoidea</taxon>
        <taxon>Coccidae</taxon>
        <taxon>Parthenolecanium</taxon>
    </lineage>
</organism>